<dbReference type="GO" id="GO:0005737">
    <property type="term" value="C:cytoplasm"/>
    <property type="evidence" value="ECO:0007669"/>
    <property type="project" value="UniProtKB-SubCell"/>
</dbReference>
<dbReference type="EMBL" id="WPCR01000003">
    <property type="protein sequence ID" value="NHM13671.1"/>
    <property type="molecule type" value="Genomic_DNA"/>
</dbReference>
<dbReference type="EMBL" id="CP072829">
    <property type="protein sequence ID" value="QTU85043.1"/>
    <property type="molecule type" value="Genomic_DNA"/>
</dbReference>
<dbReference type="Pfam" id="PF01351">
    <property type="entry name" value="RNase_HII"/>
    <property type="match status" value="1"/>
</dbReference>
<dbReference type="NCBIfam" id="NF000594">
    <property type="entry name" value="PRK00015.1-1"/>
    <property type="match status" value="1"/>
</dbReference>
<evidence type="ECO:0000256" key="6">
    <source>
        <dbReference type="ARBA" id="ARBA00012180"/>
    </source>
</evidence>
<evidence type="ECO:0000256" key="13">
    <source>
        <dbReference type="ARBA" id="ARBA00023211"/>
    </source>
</evidence>
<name>A0A9E6SV03_9ACTN</name>
<keyword evidence="11 14" id="KW-0255">Endonuclease</keyword>
<evidence type="ECO:0000256" key="9">
    <source>
        <dbReference type="ARBA" id="ARBA00022722"/>
    </source>
</evidence>
<keyword evidence="13 14" id="KW-0464">Manganese</keyword>
<dbReference type="CDD" id="cd07182">
    <property type="entry name" value="RNase_HII_bacteria_HII_like"/>
    <property type="match status" value="1"/>
</dbReference>
<dbReference type="Proteomes" id="UP000671910">
    <property type="component" value="Chromosome"/>
</dbReference>
<evidence type="ECO:0000313" key="18">
    <source>
        <dbReference type="EMBL" id="NHM13671.1"/>
    </source>
</evidence>
<comment type="cofactor">
    <cofactor evidence="14 15">
        <name>Mn(2+)</name>
        <dbReference type="ChEBI" id="CHEBI:29035"/>
    </cofactor>
    <cofactor evidence="14 15">
        <name>Mg(2+)</name>
        <dbReference type="ChEBI" id="CHEBI:18420"/>
    </cofactor>
    <text evidence="14 15">Manganese or magnesium. Binds 1 divalent metal ion per monomer in the absence of substrate. May bind a second metal ion after substrate binding.</text>
</comment>
<sequence length="260" mass="27877">MELTVACIVQLLNEADEETFAVLERSLEADGRKGVRRAVAQARRRLDRQAAERARLDGLYAFERELAGRPDAVVVGLDEAGRGPLAGPLAVGAVVLGQERIEGLNDSKQVKEADRSRLAQAVREKALACHVEFVEPAVIDEVGMARALRLAFSRALAAVEAGGVAADVVLVDGNPLHIDPREVNVVKGDARCAAIAAASIVAKVARDALMVEYDKEYPGYGFAQNKGYGSAGHLRAIDELGLTPIHRASFCTRIEQPSLF</sequence>
<evidence type="ECO:0000256" key="11">
    <source>
        <dbReference type="ARBA" id="ARBA00022759"/>
    </source>
</evidence>
<evidence type="ECO:0000256" key="3">
    <source>
        <dbReference type="ARBA" id="ARBA00004065"/>
    </source>
</evidence>
<feature type="domain" description="RNase H type-2" evidence="17">
    <location>
        <begin position="72"/>
        <end position="260"/>
    </location>
</feature>
<keyword evidence="20" id="KW-1185">Reference proteome</keyword>
<dbReference type="InterPro" id="IPR012337">
    <property type="entry name" value="RNaseH-like_sf"/>
</dbReference>
<evidence type="ECO:0000256" key="7">
    <source>
        <dbReference type="ARBA" id="ARBA00019179"/>
    </source>
</evidence>
<keyword evidence="12 14" id="KW-0378">Hydrolase</keyword>
<keyword evidence="10 14" id="KW-0479">Metal-binding</keyword>
<protein>
    <recommendedName>
        <fullName evidence="7 14">Ribonuclease HII</fullName>
        <shortName evidence="14">RNase HII</shortName>
        <ecNumber evidence="6 14">3.1.26.4</ecNumber>
    </recommendedName>
</protein>
<evidence type="ECO:0000256" key="12">
    <source>
        <dbReference type="ARBA" id="ARBA00022801"/>
    </source>
</evidence>
<dbReference type="InterPro" id="IPR036397">
    <property type="entry name" value="RNaseH_sf"/>
</dbReference>
<dbReference type="GO" id="GO:0006298">
    <property type="term" value="P:mismatch repair"/>
    <property type="evidence" value="ECO:0007669"/>
    <property type="project" value="TreeGrafter"/>
</dbReference>
<gene>
    <name evidence="14" type="primary">rnhB</name>
    <name evidence="18" type="ORF">GMI68_02600</name>
    <name evidence="19" type="ORF">J7S26_03820</name>
</gene>
<dbReference type="Gene3D" id="3.30.420.10">
    <property type="entry name" value="Ribonuclease H-like superfamily/Ribonuclease H"/>
    <property type="match status" value="1"/>
</dbReference>
<evidence type="ECO:0000259" key="17">
    <source>
        <dbReference type="PROSITE" id="PS51975"/>
    </source>
</evidence>
<dbReference type="SUPFAM" id="SSF53098">
    <property type="entry name" value="Ribonuclease H-like"/>
    <property type="match status" value="1"/>
</dbReference>
<reference evidence="18 20" key="1">
    <citation type="submission" date="2019-11" db="EMBL/GenBank/DDBJ databases">
        <title>Eggerthellaceae novel genus isolated from the rectal contents of marmort.</title>
        <authorList>
            <person name="Zhang G."/>
        </authorList>
    </citation>
    <scope>NUCLEOTIDE SEQUENCE [LARGE SCALE GENOMIC DNA]</scope>
    <source>
        <strain evidence="18">Zg-886</strain>
        <strain evidence="20">zg-886</strain>
    </source>
</reference>
<evidence type="ECO:0000256" key="4">
    <source>
        <dbReference type="ARBA" id="ARBA00004496"/>
    </source>
</evidence>
<dbReference type="GO" id="GO:0032299">
    <property type="term" value="C:ribonuclease H2 complex"/>
    <property type="evidence" value="ECO:0007669"/>
    <property type="project" value="TreeGrafter"/>
</dbReference>
<keyword evidence="8 14" id="KW-0963">Cytoplasm</keyword>
<dbReference type="AlphaFoldDB" id="A0A9E6SV03"/>
<evidence type="ECO:0000256" key="16">
    <source>
        <dbReference type="RuleBase" id="RU003515"/>
    </source>
</evidence>
<dbReference type="InterPro" id="IPR022898">
    <property type="entry name" value="RNase_HII"/>
</dbReference>
<dbReference type="GO" id="GO:0003723">
    <property type="term" value="F:RNA binding"/>
    <property type="evidence" value="ECO:0007669"/>
    <property type="project" value="UniProtKB-UniRule"/>
</dbReference>
<evidence type="ECO:0000256" key="15">
    <source>
        <dbReference type="PROSITE-ProRule" id="PRU01319"/>
    </source>
</evidence>
<dbReference type="HAMAP" id="MF_00052_B">
    <property type="entry name" value="RNase_HII_B"/>
    <property type="match status" value="1"/>
</dbReference>
<comment type="cofactor">
    <cofactor evidence="2">
        <name>Mg(2+)</name>
        <dbReference type="ChEBI" id="CHEBI:18420"/>
    </cofactor>
</comment>
<evidence type="ECO:0000256" key="8">
    <source>
        <dbReference type="ARBA" id="ARBA00022490"/>
    </source>
</evidence>
<evidence type="ECO:0000256" key="10">
    <source>
        <dbReference type="ARBA" id="ARBA00022723"/>
    </source>
</evidence>
<dbReference type="EC" id="3.1.26.4" evidence="6 14"/>
<comment type="similarity">
    <text evidence="5 14 16">Belongs to the RNase HII family.</text>
</comment>
<dbReference type="PANTHER" id="PTHR10954:SF18">
    <property type="entry name" value="RIBONUCLEASE HII"/>
    <property type="match status" value="1"/>
</dbReference>
<dbReference type="InterPro" id="IPR001352">
    <property type="entry name" value="RNase_HII/HIII"/>
</dbReference>
<dbReference type="GO" id="GO:0004523">
    <property type="term" value="F:RNA-DNA hybrid ribonuclease activity"/>
    <property type="evidence" value="ECO:0007669"/>
    <property type="project" value="UniProtKB-UniRule"/>
</dbReference>
<dbReference type="RefSeq" id="WP_166338679.1">
    <property type="nucleotide sequence ID" value="NZ_CP072829.1"/>
</dbReference>
<proteinExistence type="inferred from homology"/>
<dbReference type="GO" id="GO:0043137">
    <property type="term" value="P:DNA replication, removal of RNA primer"/>
    <property type="evidence" value="ECO:0007669"/>
    <property type="project" value="TreeGrafter"/>
</dbReference>
<accession>A0A9E6SV03</accession>
<feature type="binding site" evidence="14 15">
    <location>
        <position position="78"/>
    </location>
    <ligand>
        <name>a divalent metal cation</name>
        <dbReference type="ChEBI" id="CHEBI:60240"/>
    </ligand>
</feature>
<dbReference type="InterPro" id="IPR024567">
    <property type="entry name" value="RNase_HII/HIII_dom"/>
</dbReference>
<reference evidence="19" key="2">
    <citation type="submission" date="2021-04" db="EMBL/GenBank/DDBJ databases">
        <title>Novel species in family Eggerthellaceae.</title>
        <authorList>
            <person name="Zhang G."/>
        </authorList>
    </citation>
    <scope>NUCLEOTIDE SEQUENCE</scope>
    <source>
        <strain evidence="19">Zg-886</strain>
    </source>
</reference>
<feature type="binding site" evidence="14 15">
    <location>
        <position position="79"/>
    </location>
    <ligand>
        <name>a divalent metal cation</name>
        <dbReference type="ChEBI" id="CHEBI:60240"/>
    </ligand>
</feature>
<evidence type="ECO:0000256" key="14">
    <source>
        <dbReference type="HAMAP-Rule" id="MF_00052"/>
    </source>
</evidence>
<dbReference type="PROSITE" id="PS51975">
    <property type="entry name" value="RNASE_H_2"/>
    <property type="match status" value="1"/>
</dbReference>
<dbReference type="PANTHER" id="PTHR10954">
    <property type="entry name" value="RIBONUCLEASE H2 SUBUNIT A"/>
    <property type="match status" value="1"/>
</dbReference>
<comment type="subcellular location">
    <subcellularLocation>
        <location evidence="4 14">Cytoplasm</location>
    </subcellularLocation>
</comment>
<evidence type="ECO:0000256" key="2">
    <source>
        <dbReference type="ARBA" id="ARBA00001946"/>
    </source>
</evidence>
<comment type="catalytic activity">
    <reaction evidence="1 14 15 16">
        <text>Endonucleolytic cleavage to 5'-phosphomonoester.</text>
        <dbReference type="EC" id="3.1.26.4"/>
    </reaction>
</comment>
<dbReference type="KEGG" id="ebz:J7S26_03820"/>
<evidence type="ECO:0000256" key="1">
    <source>
        <dbReference type="ARBA" id="ARBA00000077"/>
    </source>
</evidence>
<keyword evidence="9 14" id="KW-0540">Nuclease</keyword>
<dbReference type="Proteomes" id="UP000636394">
    <property type="component" value="Unassembled WGS sequence"/>
</dbReference>
<evidence type="ECO:0000313" key="19">
    <source>
        <dbReference type="EMBL" id="QTU85043.1"/>
    </source>
</evidence>
<feature type="binding site" evidence="14 15">
    <location>
        <position position="172"/>
    </location>
    <ligand>
        <name>a divalent metal cation</name>
        <dbReference type="ChEBI" id="CHEBI:60240"/>
    </ligand>
</feature>
<evidence type="ECO:0000313" key="20">
    <source>
        <dbReference type="Proteomes" id="UP000636394"/>
    </source>
</evidence>
<organism evidence="19 21">
    <name type="scientific">Xiamenia xianingshaonis</name>
    <dbReference type="NCBI Taxonomy" id="2682776"/>
    <lineage>
        <taxon>Bacteria</taxon>
        <taxon>Bacillati</taxon>
        <taxon>Actinomycetota</taxon>
        <taxon>Coriobacteriia</taxon>
        <taxon>Eggerthellales</taxon>
        <taxon>Eggerthellaceae</taxon>
        <taxon>Xiamenia</taxon>
    </lineage>
</organism>
<dbReference type="NCBIfam" id="NF000595">
    <property type="entry name" value="PRK00015.1-3"/>
    <property type="match status" value="1"/>
</dbReference>
<dbReference type="GO" id="GO:0030145">
    <property type="term" value="F:manganese ion binding"/>
    <property type="evidence" value="ECO:0007669"/>
    <property type="project" value="UniProtKB-UniRule"/>
</dbReference>
<evidence type="ECO:0000313" key="21">
    <source>
        <dbReference type="Proteomes" id="UP000671910"/>
    </source>
</evidence>
<comment type="function">
    <text evidence="3 14 16">Endonuclease that specifically degrades the RNA of RNA-DNA hybrids.</text>
</comment>
<evidence type="ECO:0000256" key="5">
    <source>
        <dbReference type="ARBA" id="ARBA00007383"/>
    </source>
</evidence>